<keyword evidence="4" id="KW-1185">Reference proteome</keyword>
<evidence type="ECO:0000313" key="3">
    <source>
        <dbReference type="EMBL" id="PKU26470.1"/>
    </source>
</evidence>
<dbReference type="PANTHER" id="PTHR15108">
    <property type="entry name" value="N-ACYLGLUCOSAMINE-2-EPIMERASE"/>
    <property type="match status" value="1"/>
</dbReference>
<evidence type="ECO:0000256" key="1">
    <source>
        <dbReference type="ARBA" id="ARBA00008558"/>
    </source>
</evidence>
<dbReference type="GO" id="GO:0016853">
    <property type="term" value="F:isomerase activity"/>
    <property type="evidence" value="ECO:0007669"/>
    <property type="project" value="UniProtKB-KW"/>
</dbReference>
<dbReference type="InterPro" id="IPR012341">
    <property type="entry name" value="6hp_glycosidase-like_sf"/>
</dbReference>
<dbReference type="SUPFAM" id="SSF48208">
    <property type="entry name" value="Six-hairpin glycosidases"/>
    <property type="match status" value="1"/>
</dbReference>
<evidence type="ECO:0008006" key="5">
    <source>
        <dbReference type="Google" id="ProtNLM"/>
    </source>
</evidence>
<sequence length="400" mass="44753">MVPFQGFPGEKTVSDYSSHVAAPRDLRQWLNQIALPSFARIAVRPGEEGYVEFLTPSFVADSKPRKSTLSTGRLLYCFSHAAILDPRGPGLAAARHGLDYLLRRCANPEGGFYRSLNTDGSPLDNRCDLGDLGFVLFSLGWYHRASGEKRALEIAERTMRFMEIHLASKAGGFQEDTLGTLPRRQNPHMHLLEACHILAEESGESASAPGPWLSRARKLVDLLRRKFIDPSNGSLIEQFDADWVPVTGAGREPGSHFEWVWALLHHRRLTGDDSVLPIADGFYRFALEHGVDSEKPHLAFDAVDGTGQILAATKLMWPQTEAIKAFVARAEFLGDSDAAGRIDTFLDLLFRHYVDAETGFFCNQVERDGKKRVVEMPVRVLYHLELALAEVIRWREKARA</sequence>
<gene>
    <name evidence="3" type="ORF">CWS72_01090</name>
</gene>
<dbReference type="AlphaFoldDB" id="A0A2N3Q1D6"/>
<dbReference type="GO" id="GO:0005975">
    <property type="term" value="P:carbohydrate metabolic process"/>
    <property type="evidence" value="ECO:0007669"/>
    <property type="project" value="InterPro"/>
</dbReference>
<organism evidence="3 4">
    <name type="scientific">Telmatospirillum siberiense</name>
    <dbReference type="NCBI Taxonomy" id="382514"/>
    <lineage>
        <taxon>Bacteria</taxon>
        <taxon>Pseudomonadati</taxon>
        <taxon>Pseudomonadota</taxon>
        <taxon>Alphaproteobacteria</taxon>
        <taxon>Rhodospirillales</taxon>
        <taxon>Rhodospirillaceae</taxon>
        <taxon>Telmatospirillum</taxon>
    </lineage>
</organism>
<dbReference type="InterPro" id="IPR010819">
    <property type="entry name" value="AGE/CE"/>
</dbReference>
<evidence type="ECO:0000313" key="4">
    <source>
        <dbReference type="Proteomes" id="UP000233293"/>
    </source>
</evidence>
<dbReference type="InterPro" id="IPR008928">
    <property type="entry name" value="6-hairpin_glycosidase_sf"/>
</dbReference>
<reference evidence="4" key="1">
    <citation type="submission" date="2017-12" db="EMBL/GenBank/DDBJ databases">
        <title>Draft genome sequence of Telmatospirillum siberiense 26-4b1T, an acidotolerant peatland alphaproteobacterium potentially involved in sulfur cycling.</title>
        <authorList>
            <person name="Hausmann B."/>
            <person name="Pjevac P."/>
            <person name="Schreck K."/>
            <person name="Herbold C.W."/>
            <person name="Daims H."/>
            <person name="Wagner M."/>
            <person name="Pester M."/>
            <person name="Loy A."/>
        </authorList>
    </citation>
    <scope>NUCLEOTIDE SEQUENCE [LARGE SCALE GENOMIC DNA]</scope>
    <source>
        <strain evidence="4">26-4b1</strain>
    </source>
</reference>
<dbReference type="Pfam" id="PF07221">
    <property type="entry name" value="GlcNAc_2-epim"/>
    <property type="match status" value="1"/>
</dbReference>
<accession>A0A2N3Q1D6</accession>
<keyword evidence="2" id="KW-0413">Isomerase</keyword>
<comment type="similarity">
    <text evidence="1">Belongs to the N-acylglucosamine 2-epimerase family.</text>
</comment>
<dbReference type="EMBL" id="PIUM01000001">
    <property type="protein sequence ID" value="PKU26470.1"/>
    <property type="molecule type" value="Genomic_DNA"/>
</dbReference>
<protein>
    <recommendedName>
        <fullName evidence="5">N-acylglucosamine 2-epimerase</fullName>
    </recommendedName>
</protein>
<evidence type="ECO:0000256" key="2">
    <source>
        <dbReference type="ARBA" id="ARBA00023235"/>
    </source>
</evidence>
<proteinExistence type="inferred from homology"/>
<comment type="caution">
    <text evidence="3">The sequence shown here is derived from an EMBL/GenBank/DDBJ whole genome shotgun (WGS) entry which is preliminary data.</text>
</comment>
<dbReference type="Proteomes" id="UP000233293">
    <property type="component" value="Unassembled WGS sequence"/>
</dbReference>
<name>A0A2N3Q1D6_9PROT</name>
<dbReference type="Gene3D" id="1.50.10.10">
    <property type="match status" value="1"/>
</dbReference>